<dbReference type="EMBL" id="MU251381">
    <property type="protein sequence ID" value="KAG9237728.1"/>
    <property type="molecule type" value="Genomic_DNA"/>
</dbReference>
<proteinExistence type="predicted"/>
<reference evidence="2" key="1">
    <citation type="journal article" date="2021" name="IMA Fungus">
        <title>Genomic characterization of three marine fungi, including Emericellopsis atlantica sp. nov. with signatures of a generalist lifestyle and marine biomass degradation.</title>
        <authorList>
            <person name="Hagestad O.C."/>
            <person name="Hou L."/>
            <person name="Andersen J.H."/>
            <person name="Hansen E.H."/>
            <person name="Altermark B."/>
            <person name="Li C."/>
            <person name="Kuhnert E."/>
            <person name="Cox R.J."/>
            <person name="Crous P.W."/>
            <person name="Spatafora J.W."/>
            <person name="Lail K."/>
            <person name="Amirebrahimi M."/>
            <person name="Lipzen A."/>
            <person name="Pangilinan J."/>
            <person name="Andreopoulos W."/>
            <person name="Hayes R.D."/>
            <person name="Ng V."/>
            <person name="Grigoriev I.V."/>
            <person name="Jackson S.A."/>
            <person name="Sutton T.D.S."/>
            <person name="Dobson A.D.W."/>
            <person name="Rama T."/>
        </authorList>
    </citation>
    <scope>NUCLEOTIDE SEQUENCE</scope>
    <source>
        <strain evidence="2">TRa018bII</strain>
    </source>
</reference>
<gene>
    <name evidence="2" type="ORF">BJ875DRAFT_125040</name>
</gene>
<sequence length="313" mass="35103">MVQYVLTPWRHHAELLAVRGALYGTEAPARREAVERVGVWMQRGNCPHLVESTALLVSAVLNDRRGGNERFCVRAAYGGAFSRFVTGLLDSHQTRQKKIPMYTLAKTLGLPATYVELRHQATHEELPSLPKLRTATEKALGWIWEYYWVKLSQSDSNMDGDTMEVILEALVKRIVREGDTSRRDELQEELLREKATGRWSEDDILLAIASARLGCKDLAILQRGRELQQSLPRDSAPLTKGSKRVEEAQGSPMSKQDPMRAPMKELEGVLDEEESGAESAMGNIEMPGETPKSTEKGWALWEGDWIPKPIGVV</sequence>
<evidence type="ECO:0000313" key="3">
    <source>
        <dbReference type="Proteomes" id="UP000824998"/>
    </source>
</evidence>
<dbReference type="GO" id="GO:0000470">
    <property type="term" value="P:maturation of LSU-rRNA"/>
    <property type="evidence" value="ECO:0007669"/>
    <property type="project" value="TreeGrafter"/>
</dbReference>
<accession>A0A9P7YPU0</accession>
<evidence type="ECO:0000313" key="2">
    <source>
        <dbReference type="EMBL" id="KAG9237728.1"/>
    </source>
</evidence>
<dbReference type="PANTHER" id="PTHR15002:SF0">
    <property type="entry name" value="RIBOSOMAL BIOGENESIS PROTEIN LAS1L"/>
    <property type="match status" value="1"/>
</dbReference>
<dbReference type="GO" id="GO:0030687">
    <property type="term" value="C:preribosome, large subunit precursor"/>
    <property type="evidence" value="ECO:0007669"/>
    <property type="project" value="TreeGrafter"/>
</dbReference>
<name>A0A9P7YPU0_9HELO</name>
<dbReference type="InterPro" id="IPR007174">
    <property type="entry name" value="Las1"/>
</dbReference>
<comment type="caution">
    <text evidence="2">The sequence shown here is derived from an EMBL/GenBank/DDBJ whole genome shotgun (WGS) entry which is preliminary data.</text>
</comment>
<dbReference type="OrthoDB" id="10263222at2759"/>
<dbReference type="Proteomes" id="UP000824998">
    <property type="component" value="Unassembled WGS sequence"/>
</dbReference>
<dbReference type="GO" id="GO:0004519">
    <property type="term" value="F:endonuclease activity"/>
    <property type="evidence" value="ECO:0007669"/>
    <property type="project" value="InterPro"/>
</dbReference>
<dbReference type="AlphaFoldDB" id="A0A9P7YPU0"/>
<evidence type="ECO:0000256" key="1">
    <source>
        <dbReference type="SAM" id="MobiDB-lite"/>
    </source>
</evidence>
<dbReference type="GO" id="GO:0000460">
    <property type="term" value="P:maturation of 5.8S rRNA"/>
    <property type="evidence" value="ECO:0007669"/>
    <property type="project" value="TreeGrafter"/>
</dbReference>
<keyword evidence="3" id="KW-1185">Reference proteome</keyword>
<dbReference type="GO" id="GO:0090730">
    <property type="term" value="C:Las1 complex"/>
    <property type="evidence" value="ECO:0007669"/>
    <property type="project" value="InterPro"/>
</dbReference>
<feature type="region of interest" description="Disordered" evidence="1">
    <location>
        <begin position="230"/>
        <end position="299"/>
    </location>
</feature>
<dbReference type="Pfam" id="PF04031">
    <property type="entry name" value="Las1"/>
    <property type="match status" value="1"/>
</dbReference>
<protein>
    <submittedName>
        <fullName evidence="2">Las1-like-domain-containing protein</fullName>
    </submittedName>
</protein>
<dbReference type="PANTHER" id="PTHR15002">
    <property type="entry name" value="RIBOSOMAL BIOGENESIS PROTEIN LAS1L"/>
    <property type="match status" value="1"/>
</dbReference>
<organism evidence="2 3">
    <name type="scientific">Amylocarpus encephaloides</name>
    <dbReference type="NCBI Taxonomy" id="45428"/>
    <lineage>
        <taxon>Eukaryota</taxon>
        <taxon>Fungi</taxon>
        <taxon>Dikarya</taxon>
        <taxon>Ascomycota</taxon>
        <taxon>Pezizomycotina</taxon>
        <taxon>Leotiomycetes</taxon>
        <taxon>Helotiales</taxon>
        <taxon>Helotiales incertae sedis</taxon>
        <taxon>Amylocarpus</taxon>
    </lineage>
</organism>